<evidence type="ECO:0000313" key="3">
    <source>
        <dbReference type="EMBL" id="SJM28389.1"/>
    </source>
</evidence>
<dbReference type="EMBL" id="FUIG01000013">
    <property type="protein sequence ID" value="SJM28389.1"/>
    <property type="molecule type" value="Genomic_DNA"/>
</dbReference>
<dbReference type="GO" id="GO:0003677">
    <property type="term" value="F:DNA binding"/>
    <property type="evidence" value="ECO:0007669"/>
    <property type="project" value="InterPro"/>
</dbReference>
<evidence type="ECO:0000313" key="4">
    <source>
        <dbReference type="Proteomes" id="UP000245698"/>
    </source>
</evidence>
<protein>
    <submittedName>
        <fullName evidence="3">Transcriptional regulator, XRE family</fullName>
    </submittedName>
</protein>
<accession>A0A2P9AB83</accession>
<dbReference type="Pfam" id="PF13443">
    <property type="entry name" value="HTH_26"/>
    <property type="match status" value="1"/>
</dbReference>
<gene>
    <name evidence="3" type="ORF">BQ8482_110319</name>
</gene>
<dbReference type="AlphaFoldDB" id="A0A2P9AB83"/>
<organism evidence="3 4">
    <name type="scientific">Mesorhizobium delmotii</name>
    <dbReference type="NCBI Taxonomy" id="1631247"/>
    <lineage>
        <taxon>Bacteria</taxon>
        <taxon>Pseudomonadati</taxon>
        <taxon>Pseudomonadota</taxon>
        <taxon>Alphaproteobacteria</taxon>
        <taxon>Hyphomicrobiales</taxon>
        <taxon>Phyllobacteriaceae</taxon>
        <taxon>Mesorhizobium</taxon>
    </lineage>
</organism>
<feature type="domain" description="HTH cro/C1-type" evidence="2">
    <location>
        <begin position="12"/>
        <end position="65"/>
    </location>
</feature>
<dbReference type="InterPro" id="IPR010982">
    <property type="entry name" value="Lambda_DNA-bd_dom_sf"/>
</dbReference>
<dbReference type="SMART" id="SM00530">
    <property type="entry name" value="HTH_XRE"/>
    <property type="match status" value="1"/>
</dbReference>
<name>A0A2P9AB83_9HYPH</name>
<dbReference type="Proteomes" id="UP000245698">
    <property type="component" value="Unassembled WGS sequence"/>
</dbReference>
<reference evidence="4" key="1">
    <citation type="submission" date="2016-12" db="EMBL/GenBank/DDBJ databases">
        <authorList>
            <person name="Brunel B."/>
        </authorList>
    </citation>
    <scope>NUCLEOTIDE SEQUENCE [LARGE SCALE GENOMIC DNA]</scope>
</reference>
<dbReference type="InterPro" id="IPR001387">
    <property type="entry name" value="Cro/C1-type_HTH"/>
</dbReference>
<dbReference type="PROSITE" id="PS50943">
    <property type="entry name" value="HTH_CROC1"/>
    <property type="match status" value="1"/>
</dbReference>
<dbReference type="Gene3D" id="1.10.260.40">
    <property type="entry name" value="lambda repressor-like DNA-binding domains"/>
    <property type="match status" value="1"/>
</dbReference>
<dbReference type="SUPFAM" id="SSF47413">
    <property type="entry name" value="lambda repressor-like DNA-binding domains"/>
    <property type="match status" value="1"/>
</dbReference>
<proteinExistence type="predicted"/>
<feature type="region of interest" description="Disordered" evidence="1">
    <location>
        <begin position="246"/>
        <end position="271"/>
    </location>
</feature>
<evidence type="ECO:0000256" key="1">
    <source>
        <dbReference type="SAM" id="MobiDB-lite"/>
    </source>
</evidence>
<keyword evidence="4" id="KW-1185">Reference proteome</keyword>
<sequence length="271" mass="30329">MHPMNSLIFEALKRTLKAKGVTYRVLAERMGVSEPTVKRIFHERNCKLDRLVEICAAAGVELENVLGSMNRGPGPANHIAPDIERKLASRPALLFIFVMLSEKFTPEGIMRSQGLSEASMFLYLRDLEELGLVALGRGLSARLLVETPIQWNFEGPLRPLFEMTNKNFIGWAITHLQREATFVSFSRRMRPETAEMLRREAEELADRARLLAHHDQHTTPEDGLVGYKWTFAFGATPFPAIMPVGPHPRDTGASMPVRAAADASGRRTQPA</sequence>
<dbReference type="CDD" id="cd00093">
    <property type="entry name" value="HTH_XRE"/>
    <property type="match status" value="1"/>
</dbReference>
<evidence type="ECO:0000259" key="2">
    <source>
        <dbReference type="PROSITE" id="PS50943"/>
    </source>
</evidence>